<dbReference type="InterPro" id="IPR027266">
    <property type="entry name" value="TrmE/GcvT-like"/>
</dbReference>
<comment type="function">
    <text evidence="7">The glycine cleavage system catalyzes the degradation of glycine.</text>
</comment>
<dbReference type="GO" id="GO:0019464">
    <property type="term" value="P:glycine decarboxylation via glycine cleavage system"/>
    <property type="evidence" value="ECO:0007669"/>
    <property type="project" value="UniProtKB-UniRule"/>
</dbReference>
<gene>
    <name evidence="7" type="primary">gcvT</name>
    <name evidence="11" type="ORF">DAD186_08260</name>
</gene>
<dbReference type="NCBIfam" id="NF001567">
    <property type="entry name" value="PRK00389.1"/>
    <property type="match status" value="1"/>
</dbReference>
<dbReference type="Proteomes" id="UP000092596">
    <property type="component" value="Chromosome"/>
</dbReference>
<dbReference type="Gene3D" id="4.10.1250.10">
    <property type="entry name" value="Aminomethyltransferase fragment"/>
    <property type="match status" value="1"/>
</dbReference>
<dbReference type="Pfam" id="PF08669">
    <property type="entry name" value="GCV_T_C"/>
    <property type="match status" value="1"/>
</dbReference>
<keyword evidence="3 7" id="KW-0032">Aminotransferase</keyword>
<dbReference type="FunFam" id="2.40.30.110:FF:000003">
    <property type="entry name" value="Aminomethyltransferase"/>
    <property type="match status" value="1"/>
</dbReference>
<dbReference type="InterPro" id="IPR006222">
    <property type="entry name" value="GCVT_N"/>
</dbReference>
<dbReference type="FunFam" id="4.10.1250.10:FF:000001">
    <property type="entry name" value="Aminomethyltransferase"/>
    <property type="match status" value="1"/>
</dbReference>
<dbReference type="Pfam" id="PF01571">
    <property type="entry name" value="GCV_T"/>
    <property type="match status" value="1"/>
</dbReference>
<evidence type="ECO:0000256" key="7">
    <source>
        <dbReference type="HAMAP-Rule" id="MF_00259"/>
    </source>
</evidence>
<evidence type="ECO:0000256" key="2">
    <source>
        <dbReference type="ARBA" id="ARBA00012616"/>
    </source>
</evidence>
<feature type="domain" description="Aminomethyltransferase C-terminal" evidence="10">
    <location>
        <begin position="291"/>
        <end position="369"/>
    </location>
</feature>
<sequence length="373" mass="40509">MAELINSPLFAVHEREGASFTDFAGWNMPVRYTSDLAEHAAVRERAGQFDLSHMGEVFFTGPEAGEALDYALAGKISSLEVGRAKYSLLLSEEGGIIDDLIVYRLADDRFLTVPNAGNRLVDAKTLKERAERFDVEVTDRSEEIALVAVQGPKSAEIVRGFAERSDVEVDLDALDALKYYRVLAGTFEGEEIFFARTGYTGEDGFEIYVPNALGIKAWEAFAEIGGENIEPCGLACRDTLRLEAGMPLYGHELTLDIVPAQAGLGRVVAFKSKGEFVGREALEGKDFSDRRTLVGLKADGRRAGRAGYILRDENGEEVGELTSGALSPTLGYPIALAYVEPGLANEGQELSIDVRGKALPATVVPLPFYSRAK</sequence>
<dbReference type="GO" id="GO:0005829">
    <property type="term" value="C:cytosol"/>
    <property type="evidence" value="ECO:0007669"/>
    <property type="project" value="TreeGrafter"/>
</dbReference>
<comment type="subunit">
    <text evidence="7">The glycine cleavage system is composed of four proteins: P, T, L and H.</text>
</comment>
<evidence type="ECO:0000256" key="1">
    <source>
        <dbReference type="ARBA" id="ARBA00008609"/>
    </source>
</evidence>
<dbReference type="EC" id="2.1.2.10" evidence="2 7"/>
<dbReference type="PANTHER" id="PTHR43757">
    <property type="entry name" value="AMINOMETHYLTRANSFERASE"/>
    <property type="match status" value="1"/>
</dbReference>
<comment type="similarity">
    <text evidence="1 7">Belongs to the GcvT family.</text>
</comment>
<keyword evidence="4 7" id="KW-0808">Transferase</keyword>
<dbReference type="FunFam" id="3.30.70.1400:FF:000001">
    <property type="entry name" value="Aminomethyltransferase"/>
    <property type="match status" value="1"/>
</dbReference>
<dbReference type="RefSeq" id="WP_065247595.1">
    <property type="nucleotide sequence ID" value="NZ_CP012117.1"/>
</dbReference>
<evidence type="ECO:0000256" key="5">
    <source>
        <dbReference type="ARBA" id="ARBA00031395"/>
    </source>
</evidence>
<evidence type="ECO:0000256" key="8">
    <source>
        <dbReference type="PIRSR" id="PIRSR006487-1"/>
    </source>
</evidence>
<dbReference type="SUPFAM" id="SSF103025">
    <property type="entry name" value="Folate-binding domain"/>
    <property type="match status" value="1"/>
</dbReference>
<feature type="domain" description="GCVT N-terminal" evidence="9">
    <location>
        <begin position="10"/>
        <end position="271"/>
    </location>
</feature>
<dbReference type="PATRIC" id="fig|1630135.4.peg.828"/>
<dbReference type="InterPro" id="IPR028896">
    <property type="entry name" value="GcvT/YgfZ/DmdA"/>
</dbReference>
<evidence type="ECO:0000259" key="10">
    <source>
        <dbReference type="Pfam" id="PF08669"/>
    </source>
</evidence>
<dbReference type="AlphaFoldDB" id="A0A1B0ZHF9"/>
<name>A0A1B0ZHF9_9MICO</name>
<evidence type="ECO:0000313" key="11">
    <source>
        <dbReference type="EMBL" id="ANP27376.1"/>
    </source>
</evidence>
<evidence type="ECO:0000259" key="9">
    <source>
        <dbReference type="Pfam" id="PF01571"/>
    </source>
</evidence>
<dbReference type="GO" id="GO:0005960">
    <property type="term" value="C:glycine cleavage complex"/>
    <property type="evidence" value="ECO:0007669"/>
    <property type="project" value="InterPro"/>
</dbReference>
<dbReference type="NCBIfam" id="TIGR00528">
    <property type="entry name" value="gcvT"/>
    <property type="match status" value="1"/>
</dbReference>
<dbReference type="InterPro" id="IPR029043">
    <property type="entry name" value="GcvT/YgfZ_C"/>
</dbReference>
<organism evidence="11 12">
    <name type="scientific">Dermabacter vaginalis</name>
    <dbReference type="NCBI Taxonomy" id="1630135"/>
    <lineage>
        <taxon>Bacteria</taxon>
        <taxon>Bacillati</taxon>
        <taxon>Actinomycetota</taxon>
        <taxon>Actinomycetes</taxon>
        <taxon>Micrococcales</taxon>
        <taxon>Dermabacteraceae</taxon>
        <taxon>Dermabacter</taxon>
    </lineage>
</organism>
<reference evidence="11 12" key="1">
    <citation type="submission" date="2015-06" db="EMBL/GenBank/DDBJ databases">
        <title>Investigation of pathophysiology for high-risk pregnancy and development of treatment modality based on it.</title>
        <authorList>
            <person name="Kim B.-C."/>
            <person name="Lim S."/>
        </authorList>
    </citation>
    <scope>NUCLEOTIDE SEQUENCE [LARGE SCALE GENOMIC DNA]</scope>
    <source>
        <strain evidence="11 12">AD1-86</strain>
    </source>
</reference>
<dbReference type="HAMAP" id="MF_00259">
    <property type="entry name" value="GcvT"/>
    <property type="match status" value="1"/>
</dbReference>
<dbReference type="SUPFAM" id="SSF101790">
    <property type="entry name" value="Aminomethyltransferase beta-barrel domain"/>
    <property type="match status" value="1"/>
</dbReference>
<dbReference type="Gene3D" id="2.40.30.110">
    <property type="entry name" value="Aminomethyltransferase beta-barrel domains"/>
    <property type="match status" value="1"/>
</dbReference>
<evidence type="ECO:0000256" key="3">
    <source>
        <dbReference type="ARBA" id="ARBA00022576"/>
    </source>
</evidence>
<dbReference type="STRING" id="1630135.DAD186_08260"/>
<dbReference type="InterPro" id="IPR013977">
    <property type="entry name" value="GcvT_C"/>
</dbReference>
<dbReference type="InterPro" id="IPR006223">
    <property type="entry name" value="GcvT"/>
</dbReference>
<dbReference type="GO" id="GO:0008483">
    <property type="term" value="F:transaminase activity"/>
    <property type="evidence" value="ECO:0007669"/>
    <property type="project" value="UniProtKB-KW"/>
</dbReference>
<dbReference type="GO" id="GO:0004047">
    <property type="term" value="F:aminomethyltransferase activity"/>
    <property type="evidence" value="ECO:0007669"/>
    <property type="project" value="UniProtKB-UniRule"/>
</dbReference>
<comment type="catalytic activity">
    <reaction evidence="6 7">
        <text>N(6)-[(R)-S(8)-aminomethyldihydrolipoyl]-L-lysyl-[protein] + (6S)-5,6,7,8-tetrahydrofolate = N(6)-[(R)-dihydrolipoyl]-L-lysyl-[protein] + (6R)-5,10-methylene-5,6,7,8-tetrahydrofolate + NH4(+)</text>
        <dbReference type="Rhea" id="RHEA:16945"/>
        <dbReference type="Rhea" id="RHEA-COMP:10475"/>
        <dbReference type="Rhea" id="RHEA-COMP:10492"/>
        <dbReference type="ChEBI" id="CHEBI:15636"/>
        <dbReference type="ChEBI" id="CHEBI:28938"/>
        <dbReference type="ChEBI" id="CHEBI:57453"/>
        <dbReference type="ChEBI" id="CHEBI:83100"/>
        <dbReference type="ChEBI" id="CHEBI:83143"/>
        <dbReference type="EC" id="2.1.2.10"/>
    </reaction>
</comment>
<evidence type="ECO:0000256" key="6">
    <source>
        <dbReference type="ARBA" id="ARBA00047665"/>
    </source>
</evidence>
<evidence type="ECO:0000256" key="4">
    <source>
        <dbReference type="ARBA" id="ARBA00022679"/>
    </source>
</evidence>
<accession>A0A1B0ZHF9</accession>
<dbReference type="PIRSF" id="PIRSF006487">
    <property type="entry name" value="GcvT"/>
    <property type="match status" value="1"/>
</dbReference>
<feature type="binding site" evidence="8">
    <location>
        <position position="206"/>
    </location>
    <ligand>
        <name>substrate</name>
    </ligand>
</feature>
<dbReference type="EMBL" id="CP012117">
    <property type="protein sequence ID" value="ANP27376.1"/>
    <property type="molecule type" value="Genomic_DNA"/>
</dbReference>
<dbReference type="KEGG" id="dva:DAD186_08260"/>
<dbReference type="PANTHER" id="PTHR43757:SF2">
    <property type="entry name" value="AMINOMETHYLTRANSFERASE, MITOCHONDRIAL"/>
    <property type="match status" value="1"/>
</dbReference>
<proteinExistence type="inferred from homology"/>
<dbReference type="InterPro" id="IPR022903">
    <property type="entry name" value="GcvT_bac"/>
</dbReference>
<dbReference type="Gene3D" id="3.30.1360.120">
    <property type="entry name" value="Probable tRNA modification gtpase trme, domain 1"/>
    <property type="match status" value="1"/>
</dbReference>
<dbReference type="Gene3D" id="3.30.70.1400">
    <property type="entry name" value="Aminomethyltransferase beta-barrel domains"/>
    <property type="match status" value="1"/>
</dbReference>
<evidence type="ECO:0000313" key="12">
    <source>
        <dbReference type="Proteomes" id="UP000092596"/>
    </source>
</evidence>
<protein>
    <recommendedName>
        <fullName evidence="2 7">Aminomethyltransferase</fullName>
        <ecNumber evidence="2 7">2.1.2.10</ecNumber>
    </recommendedName>
    <alternativeName>
        <fullName evidence="5 7">Glycine cleavage system T protein</fullName>
    </alternativeName>
</protein>